<dbReference type="InterPro" id="IPR049874">
    <property type="entry name" value="ROK_cs"/>
</dbReference>
<comment type="caution">
    <text evidence="2">The sequence shown here is derived from an EMBL/GenBank/DDBJ whole genome shotgun (WGS) entry which is preliminary data.</text>
</comment>
<dbReference type="PROSITE" id="PS01125">
    <property type="entry name" value="ROK"/>
    <property type="match status" value="1"/>
</dbReference>
<dbReference type="EMBL" id="JAKWJU010000002">
    <property type="protein sequence ID" value="MCH6163674.1"/>
    <property type="molecule type" value="Genomic_DNA"/>
</dbReference>
<evidence type="ECO:0000313" key="2">
    <source>
        <dbReference type="EMBL" id="MCH6163674.1"/>
    </source>
</evidence>
<dbReference type="InterPro" id="IPR043129">
    <property type="entry name" value="ATPase_NBD"/>
</dbReference>
<organism evidence="2 3">
    <name type="scientific">Streptomyces marispadix</name>
    <dbReference type="NCBI Taxonomy" id="2922868"/>
    <lineage>
        <taxon>Bacteria</taxon>
        <taxon>Bacillati</taxon>
        <taxon>Actinomycetota</taxon>
        <taxon>Actinomycetes</taxon>
        <taxon>Kitasatosporales</taxon>
        <taxon>Streptomycetaceae</taxon>
        <taxon>Streptomyces</taxon>
    </lineage>
</organism>
<dbReference type="PANTHER" id="PTHR18964">
    <property type="entry name" value="ROK (REPRESSOR, ORF, KINASE) FAMILY"/>
    <property type="match status" value="1"/>
</dbReference>
<dbReference type="Proteomes" id="UP001166784">
    <property type="component" value="Unassembled WGS sequence"/>
</dbReference>
<evidence type="ECO:0000313" key="3">
    <source>
        <dbReference type="Proteomes" id="UP001166784"/>
    </source>
</evidence>
<evidence type="ECO:0000256" key="1">
    <source>
        <dbReference type="ARBA" id="ARBA00006479"/>
    </source>
</evidence>
<sequence length="355" mass="36184">MALASDRQEDQNASRAVLALDVGGTKLAAGVVRSDGKVLSYAKCPTGVADGPAACLDRLFALGREVLDELPDEHRADGRRHGRPTLLGTGIGCGGPLDPVRGVLIAPPHLPGWKDIPVTRLAEDAYGMPAVLDNDGTAGAAGEWRFGAGRGTRNLLYMTVSTGIGGGMIADGRTYRGAAGNGGEPGHVTVRSDGRRCAGCGRTGCLEAYASGTSIAERAAEAVELAAREGERTSLAGVEPLTAVDVADAVREGDPVAVRVWDETTEALGSGLVSIVNLFEPELVVLGGGVTRSADLLLPPVRDAVARLAMGPAASAARVVAASAGEQAGLLGAAAVAFERLPQHEQLPTQPAAPL</sequence>
<proteinExistence type="inferred from homology"/>
<dbReference type="Gene3D" id="3.30.420.40">
    <property type="match status" value="2"/>
</dbReference>
<reference evidence="2" key="2">
    <citation type="journal article" date="2023" name="Int. J. Syst. Evol. Microbiol.">
        <title>Streptomyces marispadix sp. nov., isolated from marine beach sediment of the Northern Coast of Portugal.</title>
        <authorList>
            <person name="dos Santos J.D.N."/>
            <person name="Vitorino I.R."/>
            <person name="Kallscheuer N."/>
            <person name="Srivastava A."/>
            <person name="Krautwurst S."/>
            <person name="Marz M."/>
            <person name="Jogler C."/>
            <person name="Lobo Da Cunha A."/>
            <person name="Catita J."/>
            <person name="Goncalves H."/>
            <person name="Gonzalez I."/>
            <person name="Reyes F."/>
            <person name="Lage O.M."/>
        </authorList>
    </citation>
    <scope>NUCLEOTIDE SEQUENCE</scope>
    <source>
        <strain evidence="2">M600PL45_2</strain>
    </source>
</reference>
<accession>A0ABS9T581</accession>
<name>A0ABS9T581_9ACTN</name>
<protein>
    <submittedName>
        <fullName evidence="2">ROK family protein</fullName>
    </submittedName>
</protein>
<dbReference type="InterPro" id="IPR000600">
    <property type="entry name" value="ROK"/>
</dbReference>
<comment type="similarity">
    <text evidence="1">Belongs to the ROK (NagC/XylR) family.</text>
</comment>
<dbReference type="RefSeq" id="WP_241062545.1">
    <property type="nucleotide sequence ID" value="NZ_JAKWJU010000002.1"/>
</dbReference>
<dbReference type="PANTHER" id="PTHR18964:SF149">
    <property type="entry name" value="BIFUNCTIONAL UDP-N-ACETYLGLUCOSAMINE 2-EPIMERASE_N-ACETYLMANNOSAMINE KINASE"/>
    <property type="match status" value="1"/>
</dbReference>
<gene>
    <name evidence="2" type="ORF">MMA15_25740</name>
</gene>
<dbReference type="SUPFAM" id="SSF53067">
    <property type="entry name" value="Actin-like ATPase domain"/>
    <property type="match status" value="1"/>
</dbReference>
<keyword evidence="3" id="KW-1185">Reference proteome</keyword>
<reference evidence="2" key="1">
    <citation type="submission" date="2022-03" db="EMBL/GenBank/DDBJ databases">
        <authorList>
            <person name="Santos J.D.N."/>
            <person name="Kallscheuer N."/>
            <person name="Jogler C."/>
            <person name="Lage O.M."/>
        </authorList>
    </citation>
    <scope>NUCLEOTIDE SEQUENCE</scope>
    <source>
        <strain evidence="2">M600PL45_2</strain>
    </source>
</reference>
<dbReference type="Pfam" id="PF00480">
    <property type="entry name" value="ROK"/>
    <property type="match status" value="1"/>
</dbReference>